<gene>
    <name evidence="4" type="ORF">HMPREF0298_1001</name>
</gene>
<proteinExistence type="predicted"/>
<evidence type="ECO:0000313" key="5">
    <source>
        <dbReference type="Proteomes" id="UP000006196"/>
    </source>
</evidence>
<feature type="region of interest" description="Disordered" evidence="3">
    <location>
        <begin position="124"/>
        <end position="190"/>
    </location>
</feature>
<evidence type="ECO:0000256" key="1">
    <source>
        <dbReference type="ARBA" id="ARBA00023125"/>
    </source>
</evidence>
<dbReference type="HOGENOM" id="CLU_1425824_0_0_11"/>
<reference evidence="4" key="1">
    <citation type="submission" date="2009-01" db="EMBL/GenBank/DDBJ databases">
        <authorList>
            <person name="Qin X."/>
            <person name="Bachman B."/>
            <person name="Battles P."/>
            <person name="Bell A."/>
            <person name="Bess C."/>
            <person name="Bickham C."/>
            <person name="Chaboub L."/>
            <person name="Chen D."/>
            <person name="Coyle M."/>
            <person name="Deiros D.R."/>
            <person name="Dinh H."/>
            <person name="Forbes L."/>
            <person name="Fowler G."/>
            <person name="Francisco L."/>
            <person name="Fu Q."/>
            <person name="Gubbala S."/>
            <person name="Hale W."/>
            <person name="Han Y."/>
            <person name="Hemphill L."/>
            <person name="Highlander S.K."/>
            <person name="Hirani K."/>
            <person name="Hogues M."/>
            <person name="Jackson L."/>
            <person name="Jakkamsetti A."/>
            <person name="Javaid M."/>
            <person name="Jiang H."/>
            <person name="Korchina V."/>
            <person name="Kovar C."/>
            <person name="Lara F."/>
            <person name="Lee S."/>
            <person name="Mata R."/>
            <person name="Mathew T."/>
            <person name="Moen C."/>
            <person name="Morales K."/>
            <person name="Munidasa M."/>
            <person name="Nazareth L."/>
            <person name="Ngo R."/>
            <person name="Nguyen L."/>
            <person name="Okwuonu G."/>
            <person name="Ongeri F."/>
            <person name="Patil S."/>
            <person name="Petrosino J."/>
            <person name="Pham C."/>
            <person name="Pham P."/>
            <person name="Pu L.-L."/>
            <person name="Puazo M."/>
            <person name="Raj R."/>
            <person name="Reid J."/>
            <person name="Rouhana J."/>
            <person name="Saada N."/>
            <person name="Shang Y."/>
            <person name="Simmons D."/>
            <person name="Thornton R."/>
            <person name="Warren J."/>
            <person name="Weissenberger G."/>
            <person name="Zhang J."/>
            <person name="Zhang L."/>
            <person name="Zhou C."/>
            <person name="Zhu D."/>
            <person name="Muzny D."/>
            <person name="Worley K."/>
            <person name="Gibbs R."/>
        </authorList>
    </citation>
    <scope>NUCLEOTIDE SEQUENCE [LARGE SCALE GENOMIC DNA]</scope>
    <source>
        <strain evidence="4">DSM 44291</strain>
    </source>
</reference>
<dbReference type="InterPro" id="IPR012340">
    <property type="entry name" value="NA-bd_OB-fold"/>
</dbReference>
<accession>C0XRD1</accession>
<feature type="compositionally biased region" description="Polar residues" evidence="3">
    <location>
        <begin position="124"/>
        <end position="135"/>
    </location>
</feature>
<dbReference type="CDD" id="cd04496">
    <property type="entry name" value="SSB_OBF"/>
    <property type="match status" value="1"/>
</dbReference>
<evidence type="ECO:0000256" key="2">
    <source>
        <dbReference type="PROSITE-ProRule" id="PRU00252"/>
    </source>
</evidence>
<dbReference type="GO" id="GO:0003697">
    <property type="term" value="F:single-stranded DNA binding"/>
    <property type="evidence" value="ECO:0007669"/>
    <property type="project" value="InterPro"/>
</dbReference>
<comment type="caution">
    <text evidence="4">The sequence shown here is derived from an EMBL/GenBank/DDBJ whole genome shotgun (WGS) entry which is preliminary data.</text>
</comment>
<dbReference type="EMBL" id="ACHJ01000098">
    <property type="protein sequence ID" value="EEI17195.1"/>
    <property type="molecule type" value="Genomic_DNA"/>
</dbReference>
<organism evidence="4 5">
    <name type="scientific">Corynebacterium lipophiloflavum (strain ATCC 700352 / DSM 44291 / CCUG 37336 / JCM 10383 / DMMZ 1944)</name>
    <dbReference type="NCBI Taxonomy" id="525263"/>
    <lineage>
        <taxon>Bacteria</taxon>
        <taxon>Bacillati</taxon>
        <taxon>Actinomycetota</taxon>
        <taxon>Actinomycetes</taxon>
        <taxon>Mycobacteriales</taxon>
        <taxon>Corynebacteriaceae</taxon>
        <taxon>Corynebacterium</taxon>
    </lineage>
</organism>
<evidence type="ECO:0000256" key="3">
    <source>
        <dbReference type="SAM" id="MobiDB-lite"/>
    </source>
</evidence>
<dbReference type="Pfam" id="PF00436">
    <property type="entry name" value="SSB"/>
    <property type="match status" value="1"/>
</dbReference>
<dbReference type="AlphaFoldDB" id="C0XRD1"/>
<protein>
    <submittedName>
        <fullName evidence="4">Single-strand binding family protein</fullName>
    </submittedName>
</protein>
<evidence type="ECO:0000313" key="4">
    <source>
        <dbReference type="EMBL" id="EEI17195.1"/>
    </source>
</evidence>
<dbReference type="Gene3D" id="2.40.50.140">
    <property type="entry name" value="Nucleic acid-binding proteins"/>
    <property type="match status" value="1"/>
</dbReference>
<dbReference type="InterPro" id="IPR000424">
    <property type="entry name" value="Primosome_PriB/ssb"/>
</dbReference>
<sequence>MHITVSGNLIFDPEMLHFDSNKYLTKFRIASSRRFRTNELDQNQKPIWQETDTLYLDVECWGQLAINAKASLFKGAPVLLVGSLVTDSWADPSQTDEDGKPATRQKNVLKAFKVAFDLGNYQVSSQKTTNQSNTPEGMAPVALKTGEDLAPETTPTRNSAEDLVRQPVPAHSDSDLSFADAAAEGEGVPF</sequence>
<name>C0XRD1_CORLD</name>
<dbReference type="RefSeq" id="WP_006839725.1">
    <property type="nucleotide sequence ID" value="NZ_GG667192.1"/>
</dbReference>
<dbReference type="SUPFAM" id="SSF50249">
    <property type="entry name" value="Nucleic acid-binding proteins"/>
    <property type="match status" value="1"/>
</dbReference>
<keyword evidence="1 2" id="KW-0238">DNA-binding</keyword>
<keyword evidence="5" id="KW-1185">Reference proteome</keyword>
<dbReference type="PROSITE" id="PS50935">
    <property type="entry name" value="SSB"/>
    <property type="match status" value="1"/>
</dbReference>
<dbReference type="eggNOG" id="COG0629">
    <property type="taxonomic scope" value="Bacteria"/>
</dbReference>
<dbReference type="Proteomes" id="UP000006196">
    <property type="component" value="Unassembled WGS sequence"/>
</dbReference>
<dbReference type="STRING" id="525263.HMPREF0298_1001"/>